<comment type="subcellular location">
    <subcellularLocation>
        <location evidence="1">Cell membrane</location>
    </subcellularLocation>
</comment>
<dbReference type="KEGG" id="dre:378452"/>
<evidence type="ECO:0000313" key="12">
    <source>
        <dbReference type="Proteomes" id="UP000000437"/>
    </source>
</evidence>
<feature type="domain" description="Cadherin" evidence="11">
    <location>
        <begin position="125"/>
        <end position="297"/>
    </location>
</feature>
<feature type="domain" description="Cadherin" evidence="11">
    <location>
        <begin position="296"/>
        <end position="390"/>
    </location>
</feature>
<dbReference type="GeneID" id="378452"/>
<keyword evidence="5" id="KW-0130">Cell adhesion</keyword>
<evidence type="ECO:0000256" key="8">
    <source>
        <dbReference type="PROSITE-ProRule" id="PRU00043"/>
    </source>
</evidence>
<reference evidence="13" key="7">
    <citation type="journal article" date="2023" name="Cells">
        <title>Estrogen Signaling Influences Nephron Segmentation of the Zebrafish Embryonic Kidney.</title>
        <authorList>
            <person name="Wesselman H.M."/>
            <person name="Gatz A.E."/>
            <person name="Pfaff M.R."/>
            <person name="Arceri L."/>
            <person name="Wingert R.A."/>
        </authorList>
    </citation>
    <scope>NUCLEOTIDE SEQUENCE</scope>
    <source>
        <strain evidence="13">CG2</strain>
    </source>
</reference>
<dbReference type="GO" id="GO:0045216">
    <property type="term" value="P:cell-cell junction organization"/>
    <property type="evidence" value="ECO:0007669"/>
    <property type="project" value="UniProtKB-ARBA"/>
</dbReference>
<dbReference type="ZFIN" id="ZDB-GENE-030910-3">
    <property type="gene designation" value="cdh17"/>
</dbReference>
<reference evidence="13" key="10">
    <citation type="journal article" date="2024" name="Heliyon">
        <title>A zebrafish gene with sequence similarities to human uromodulin and GP2 displays extensive evolutionary diversification among teleost and confers resistance to bacterial infection.</title>
        <authorList>
            <person name="Naruoka S."/>
            <person name="Sakata S."/>
            <person name="Kawabata S."/>
            <person name="Hashiguchi Y."/>
            <person name="Daikoku E."/>
            <person name="Sakaguchi S."/>
            <person name="Okazaki F."/>
            <person name="Yoshikawa K."/>
            <person name="Rawls J.F."/>
            <person name="Nakano T."/>
            <person name="Hirose Y."/>
            <person name="Ono F."/>
        </authorList>
    </citation>
    <scope>NUCLEOTIDE SEQUENCE</scope>
    <source>
        <strain evidence="13">CG2</strain>
    </source>
</reference>
<dbReference type="PRINTS" id="PR00205">
    <property type="entry name" value="CADHERIN"/>
</dbReference>
<dbReference type="FunFam" id="2.60.40.60:FF:000163">
    <property type="entry name" value="Cadherin 17"/>
    <property type="match status" value="1"/>
</dbReference>
<evidence type="ECO:0000256" key="9">
    <source>
        <dbReference type="SAM" id="Phobius"/>
    </source>
</evidence>
<reference evidence="13" key="2">
    <citation type="journal article" date="2004" name="Proc. Natl. Acad. Sci. U.S.A.">
        <title>Hematopoietic gene expression profile in zebrafish kidney marrow.</title>
        <authorList>
            <person name="Song H.D."/>
            <person name="Sun X.J."/>
            <person name="Deng M."/>
            <person name="Zhang G.W."/>
            <person name="Zhou Y."/>
            <person name="Wu X.Y."/>
            <person name="Sheng Y."/>
            <person name="Chen Y."/>
            <person name="Ruan Z."/>
            <person name="Jiang C.L."/>
            <person name="Fan H.Y."/>
            <person name="Zon L.I."/>
            <person name="Kanki J.P."/>
            <person name="Liu T.X."/>
            <person name="Look A.T."/>
            <person name="Chen Z."/>
        </authorList>
    </citation>
    <scope>NUCLEOTIDE SEQUENCE</scope>
    <source>
        <strain evidence="13">CG2</strain>
    </source>
</reference>
<keyword evidence="12" id="KW-1185">Reference proteome</keyword>
<reference evidence="13" key="8">
    <citation type="journal article" date="2023" name="Development">
        <title>Esrrgammaa regulates nephron and ciliary development by controlling prostaglandin synthesis.</title>
        <authorList>
            <person name="Wesselman H.M."/>
            <person name="Flores-Mireles A.L."/>
            <person name="Bauer A."/>
            <person name="Pei L."/>
            <person name="Wingert R.A."/>
        </authorList>
    </citation>
    <scope>NUCLEOTIDE SEQUENCE</scope>
    <source>
        <strain evidence="13">CG2</strain>
    </source>
</reference>
<reference evidence="13" key="9">
    <citation type="journal article" date="2023" name="Sci. Rep.">
        <title>The zebrafish paralog six2b is required for early proximal pronephros morphogenesis.</title>
        <authorList>
            <person name="Belcher B."/>
            <person name="Vestal J."/>
            <person name="Lane S."/>
            <person name="Kell M."/>
            <person name="Smith L."/>
            <person name="Camarata T."/>
        </authorList>
    </citation>
    <scope>NUCLEOTIDE SEQUENCE</scope>
    <source>
        <strain evidence="13">CG2</strain>
    </source>
</reference>
<evidence type="ECO:0000313" key="14">
    <source>
        <dbReference type="ZFIN" id="ZDB-GENE-030910-3"/>
    </source>
</evidence>
<feature type="domain" description="Cadherin" evidence="11">
    <location>
        <begin position="506"/>
        <end position="614"/>
    </location>
</feature>
<reference evidence="13" key="11">
    <citation type="submission" date="2025-08" db="UniProtKB">
        <authorList>
            <consortium name="RefSeq"/>
        </authorList>
    </citation>
    <scope>IDENTIFICATION</scope>
    <source>
        <strain evidence="13">CG2</strain>
    </source>
</reference>
<reference evidence="13" key="5">
    <citation type="journal article" date="2008" name="Dev. Dyn.">
        <title>Differential expression of duplicated genes for prothymosin alpha during zebrafish development.</title>
        <authorList>
            <person name="Donizetti A."/>
            <person name="Liccardo D."/>
            <person name="Esposito D."/>
            <person name="Del Gaudio R."/>
            <person name="Locascio A."/>
            <person name="Ferrara D."/>
            <person name="Minucci S."/>
            <person name="Aniello F."/>
        </authorList>
    </citation>
    <scope>NUCLEOTIDE SEQUENCE</scope>
    <source>
        <strain evidence="13">CG2</strain>
    </source>
</reference>
<feature type="transmembrane region" description="Helical" evidence="9">
    <location>
        <begin position="829"/>
        <end position="848"/>
    </location>
</feature>
<dbReference type="FunFam" id="2.60.40.60:FF:000011">
    <property type="entry name" value="Cadherin 1"/>
    <property type="match status" value="1"/>
</dbReference>
<evidence type="ECO:0000259" key="11">
    <source>
        <dbReference type="PROSITE" id="PS50268"/>
    </source>
</evidence>
<dbReference type="InterPro" id="IPR015919">
    <property type="entry name" value="Cadherin-like_sf"/>
</dbReference>
<evidence type="ECO:0000256" key="5">
    <source>
        <dbReference type="ARBA" id="ARBA00022889"/>
    </source>
</evidence>
<dbReference type="InterPro" id="IPR039808">
    <property type="entry name" value="Cadherin"/>
</dbReference>
<evidence type="ECO:0000313" key="13">
    <source>
        <dbReference type="RefSeq" id="NP_001410625.1"/>
    </source>
</evidence>
<dbReference type="InterPro" id="IPR002126">
    <property type="entry name" value="Cadherin-like_dom"/>
</dbReference>
<dbReference type="SUPFAM" id="SSF49313">
    <property type="entry name" value="Cadherin-like"/>
    <property type="match status" value="7"/>
</dbReference>
<dbReference type="AlphaFoldDB" id="A0AB13A8W0"/>
<dbReference type="PROSITE" id="PS50268">
    <property type="entry name" value="CADHERIN_2"/>
    <property type="match status" value="6"/>
</dbReference>
<sequence length="868" mass="96643" precursor="true">MRGALLLHLTLLVSIGHGIDLEDKKGPLIDMVLDVPEATPVPYAFFKFTSAVEDVSSYHVSGETEDKVRISSDGWLYLEQPLEWSPEKKHHLLIEALSEDGKTLDGPARVVLQVIDVNNNPPVFSESQYSGSVREHSPAGVPFVQVFASDADDPNTENTQLRFSIVNQIPIVGQTFFFGINPNNGQIFTTEEGAEFLKARPSVTYSRGEVRGSPDVLKKKFEDYCIPKNNIALENNPFYKCVERAERRTVNVLQDPDYALIVRAEDLGGNAVNSLSSTTRVNIAILQNLWVSPGPITIIENTDEEYPMYLATMRANNPTALYRLEQKERLSFPFTINQDGDIYVTGPLDREEKEMYILVVIAEDEQGVELEKPMEIPVLVQDVNDNPPICDEALFEVQEKEPVGNSIGHLPAHDNDKEGTLSSALTYTLRSQTPTKPSDKMFSIDPNTGEIKVANQNFQRKQVPQYELTFEVTDQVYLTKCKAIIKVIDINDEIPIFEKNDYGTYSVPELAEVGTTLLNIKATDADDTGTGSSRVEYHITAGDPQNLFAIEVDEETGEGRVYIAQPLDYELQSVYNLKIDARNPEPLIAGVEYNDSSTTSVVIELVDVDEPPKFEVEGLNVNVPENITVGTLLMKAEAKDPEGKTIKFKMEGDEHKWLELNVDTGELKTKAALDRETVDHLTLTITAYETEGNKMEAEMKVDIHLQDVNDNYPKLQKTQGFICLQDMTPLTLTAMDKDADPYGEPFTFAISRKSQNFEIKPVDGTSAKLILKKKPSTEQNVTVPINILDNAGLGITQKFDVRICNCTKLGYCYIEPASHSWKLSMGSTIGILAGVFGVIGLFLGICLYQIKKKDKQRATAEGETKAML</sequence>
<feature type="domain" description="Cadherin" evidence="11">
    <location>
        <begin position="34"/>
        <end position="124"/>
    </location>
</feature>
<keyword evidence="9" id="KW-0812">Transmembrane</keyword>
<reference evidence="13" key="6">
    <citation type="journal article" date="2023" name="Cell. Death. Discov.">
        <title>Wdr5-mediated H3K4me3 coordinately regulates cell differentiation, proliferation termination, and survival in digestive organogenesis.</title>
        <authorList>
            <person name="Zhang Z."/>
            <person name="Yang C."/>
            <person name="Wang Z."/>
            <person name="Guo L."/>
            <person name="Xu Y."/>
            <person name="Gao C."/>
            <person name="Sun Y."/>
            <person name="Zhang Z."/>
            <person name="Peng J."/>
            <person name="Hu M."/>
            <person name="Jan Lo L."/>
            <person name="Ma Z."/>
            <person name="Chen J."/>
        </authorList>
    </citation>
    <scope>NUCLEOTIDE SEQUENCE</scope>
    <source>
        <strain evidence="13">CG2</strain>
    </source>
</reference>
<evidence type="ECO:0000256" key="7">
    <source>
        <dbReference type="ARBA" id="ARBA00023180"/>
    </source>
</evidence>
<keyword evidence="3" id="KW-0677">Repeat</keyword>
<dbReference type="CTD" id="1015"/>
<dbReference type="GO" id="GO:0048793">
    <property type="term" value="P:pronephros development"/>
    <property type="evidence" value="ECO:0000315"/>
    <property type="project" value="ZFIN"/>
</dbReference>
<reference evidence="13" key="1">
    <citation type="journal article" date="2002" name="Mech. Dev.">
        <title>Cadherin-17 is required to maintain pronephric duct integrity during zebrafish development.</title>
        <authorList>
            <person name="Horsfield J."/>
            <person name="Ramachandran A."/>
            <person name="Reuter K."/>
            <person name="LaVallie E."/>
            <person name="Collins-Racie L."/>
            <person name="Crosier K."/>
            <person name="Crosier P."/>
        </authorList>
    </citation>
    <scope>NUCLEOTIDE SEQUENCE</scope>
    <source>
        <strain evidence="13">CG2</strain>
    </source>
</reference>
<dbReference type="FunFam" id="2.60.40.60:FF:000092">
    <property type="entry name" value="Protocadherin 8"/>
    <property type="match status" value="1"/>
</dbReference>
<keyword evidence="10 13" id="KW-0732">Signal</keyword>
<evidence type="ECO:0000256" key="6">
    <source>
        <dbReference type="ARBA" id="ARBA00023136"/>
    </source>
</evidence>
<dbReference type="GO" id="GO:0007156">
    <property type="term" value="P:homophilic cell adhesion via plasma membrane adhesion molecules"/>
    <property type="evidence" value="ECO:0007669"/>
    <property type="project" value="InterPro"/>
</dbReference>
<organism evidence="12 13">
    <name type="scientific">Danio rerio</name>
    <name type="common">Zebrafish</name>
    <name type="synonym">Brachydanio rerio</name>
    <dbReference type="NCBI Taxonomy" id="7955"/>
    <lineage>
        <taxon>Eukaryota</taxon>
        <taxon>Metazoa</taxon>
        <taxon>Chordata</taxon>
        <taxon>Craniata</taxon>
        <taxon>Vertebrata</taxon>
        <taxon>Euteleostomi</taxon>
        <taxon>Actinopterygii</taxon>
        <taxon>Neopterygii</taxon>
        <taxon>Teleostei</taxon>
        <taxon>Ostariophysi</taxon>
        <taxon>Cypriniformes</taxon>
        <taxon>Danionidae</taxon>
        <taxon>Danioninae</taxon>
        <taxon>Danio</taxon>
    </lineage>
</organism>
<dbReference type="FunFam" id="2.60.40.60:FF:000019">
    <property type="entry name" value="Cadherin 2"/>
    <property type="match status" value="1"/>
</dbReference>
<dbReference type="Pfam" id="PF00028">
    <property type="entry name" value="Cadherin"/>
    <property type="match status" value="5"/>
</dbReference>
<dbReference type="GO" id="GO:0005509">
    <property type="term" value="F:calcium ion binding"/>
    <property type="evidence" value="ECO:0007669"/>
    <property type="project" value="UniProtKB-UniRule"/>
</dbReference>
<dbReference type="FunFam" id="2.60.40.60:FF:000151">
    <property type="entry name" value="Cadherin 17"/>
    <property type="match status" value="1"/>
</dbReference>
<dbReference type="PANTHER" id="PTHR24027:SF419">
    <property type="entry name" value="CADHERIN-17"/>
    <property type="match status" value="1"/>
</dbReference>
<evidence type="ECO:0007829" key="15">
    <source>
        <dbReference type="PeptideAtlas" id="A0AB13A8W0"/>
    </source>
</evidence>
<dbReference type="GO" id="GO:0060027">
    <property type="term" value="P:convergent extension involved in gastrulation"/>
    <property type="evidence" value="ECO:0007669"/>
    <property type="project" value="UniProtKB-ARBA"/>
</dbReference>
<reference evidence="13" key="4">
    <citation type="journal article" date="2007" name="PLoS Genet.">
        <title>The cdx genes and retinoic acid control the positioning and segmentation of the zebrafish pronephros.</title>
        <authorList>
            <person name="Wingert R.A."/>
            <person name="Selleck R."/>
            <person name="Yu J."/>
            <person name="Song H.D."/>
            <person name="Chen Z."/>
            <person name="Song A."/>
            <person name="Zhou Y."/>
            <person name="Thisse B."/>
            <person name="Thisse C."/>
            <person name="McMahon A.P."/>
            <person name="Davidson A.J."/>
        </authorList>
    </citation>
    <scope>NUCLEOTIDE SEQUENCE</scope>
    <source>
        <strain evidence="13">CG2</strain>
    </source>
</reference>
<evidence type="ECO:0000256" key="10">
    <source>
        <dbReference type="SAM" id="SignalP"/>
    </source>
</evidence>
<dbReference type="GO" id="GO:0005886">
    <property type="term" value="C:plasma membrane"/>
    <property type="evidence" value="ECO:0007669"/>
    <property type="project" value="UniProtKB-SubCell"/>
</dbReference>
<dbReference type="SMART" id="SM00112">
    <property type="entry name" value="CA"/>
    <property type="match status" value="6"/>
</dbReference>
<keyword evidence="2" id="KW-1003">Cell membrane</keyword>
<keyword evidence="6 9" id="KW-0472">Membrane</keyword>
<accession>A0AB13A8W0</accession>
<dbReference type="PANTHER" id="PTHR24027">
    <property type="entry name" value="CADHERIN-23"/>
    <property type="match status" value="1"/>
</dbReference>
<name>A0AB13A8W0_DANRE</name>
<proteinExistence type="evidence at protein level"/>
<keyword evidence="7" id="KW-0325">Glycoprotein</keyword>
<protein>
    <submittedName>
        <fullName evidence="13">Cadherin-17 precursor</fullName>
    </submittedName>
</protein>
<keyword evidence="4 8" id="KW-0106">Calcium</keyword>
<feature type="domain" description="Cadherin" evidence="11">
    <location>
        <begin position="395"/>
        <end position="497"/>
    </location>
</feature>
<keyword evidence="9" id="KW-1133">Transmembrane helix</keyword>
<dbReference type="AGR" id="ZFIN:ZDB-GENE-030910-3"/>
<dbReference type="Gene3D" id="2.60.40.60">
    <property type="entry name" value="Cadherins"/>
    <property type="match status" value="7"/>
</dbReference>
<reference evidence="13" key="3">
    <citation type="journal article" date="2006" name="Curr. Biol.">
        <title>Specification of the primitive myeloid precursor pool requires signaling through Alk8 in zebrafish.</title>
        <authorList>
            <person name="Hogan B.M."/>
            <person name="Layton J.E."/>
            <person name="Pyati U.J."/>
            <person name="Nutt S.L."/>
            <person name="Hayman J.W."/>
            <person name="Varma S."/>
            <person name="Heath J.K."/>
            <person name="Kimelman D."/>
            <person name="Lieschke G.J."/>
        </authorList>
    </citation>
    <scope>NUCLEOTIDE SEQUENCE</scope>
    <source>
        <strain evidence="13">CG2</strain>
    </source>
</reference>
<evidence type="ECO:0000256" key="2">
    <source>
        <dbReference type="ARBA" id="ARBA00022475"/>
    </source>
</evidence>
<feature type="signal peptide" evidence="10 13">
    <location>
        <begin position="1"/>
        <end position="18"/>
    </location>
</feature>
<dbReference type="RefSeq" id="NP_001410625.1">
    <property type="nucleotide sequence ID" value="NM_001423696.1"/>
</dbReference>
<feature type="domain" description="Cadherin" evidence="11">
    <location>
        <begin position="615"/>
        <end position="715"/>
    </location>
</feature>
<evidence type="ECO:0000256" key="1">
    <source>
        <dbReference type="ARBA" id="ARBA00004236"/>
    </source>
</evidence>
<dbReference type="CDD" id="cd11304">
    <property type="entry name" value="Cadherin_repeat"/>
    <property type="match status" value="6"/>
</dbReference>
<gene>
    <name evidence="13 14" type="primary">cdh17</name>
    <name evidence="13" type="synonym">cb903</name>
    <name evidence="13" type="synonym">fb65d02</name>
    <name evidence="13" type="synonym">wu:fb65d02</name>
</gene>
<evidence type="ECO:0000256" key="4">
    <source>
        <dbReference type="ARBA" id="ARBA00022837"/>
    </source>
</evidence>
<dbReference type="InterPro" id="IPR020894">
    <property type="entry name" value="Cadherin_CS"/>
</dbReference>
<evidence type="ECO:0000256" key="3">
    <source>
        <dbReference type="ARBA" id="ARBA00022737"/>
    </source>
</evidence>
<dbReference type="Proteomes" id="UP000000437">
    <property type="component" value="Chromosome 16"/>
</dbReference>
<feature type="chain" id="PRO_5043058446" evidence="10 13">
    <location>
        <begin position="19"/>
        <end position="868"/>
    </location>
</feature>
<dbReference type="PROSITE" id="PS00232">
    <property type="entry name" value="CADHERIN_1"/>
    <property type="match status" value="2"/>
</dbReference>
<keyword evidence="15" id="KW-1267">Proteomics identification</keyword>